<dbReference type="InParanoid" id="D8R0F4"/>
<evidence type="ECO:0000313" key="3">
    <source>
        <dbReference type="Proteomes" id="UP000001514"/>
    </source>
</evidence>
<feature type="compositionally biased region" description="Acidic residues" evidence="1">
    <location>
        <begin position="221"/>
        <end position="249"/>
    </location>
</feature>
<reference evidence="2 3" key="1">
    <citation type="journal article" date="2011" name="Science">
        <title>The Selaginella genome identifies genetic changes associated with the evolution of vascular plants.</title>
        <authorList>
            <person name="Banks J.A."/>
            <person name="Nishiyama T."/>
            <person name="Hasebe M."/>
            <person name="Bowman J.L."/>
            <person name="Gribskov M."/>
            <person name="dePamphilis C."/>
            <person name="Albert V.A."/>
            <person name="Aono N."/>
            <person name="Aoyama T."/>
            <person name="Ambrose B.A."/>
            <person name="Ashton N.W."/>
            <person name="Axtell M.J."/>
            <person name="Barker E."/>
            <person name="Barker M.S."/>
            <person name="Bennetzen J.L."/>
            <person name="Bonawitz N.D."/>
            <person name="Chapple C."/>
            <person name="Cheng C."/>
            <person name="Correa L.G."/>
            <person name="Dacre M."/>
            <person name="DeBarry J."/>
            <person name="Dreyer I."/>
            <person name="Elias M."/>
            <person name="Engstrom E.M."/>
            <person name="Estelle M."/>
            <person name="Feng L."/>
            <person name="Finet C."/>
            <person name="Floyd S.K."/>
            <person name="Frommer W.B."/>
            <person name="Fujita T."/>
            <person name="Gramzow L."/>
            <person name="Gutensohn M."/>
            <person name="Harholt J."/>
            <person name="Hattori M."/>
            <person name="Heyl A."/>
            <person name="Hirai T."/>
            <person name="Hiwatashi Y."/>
            <person name="Ishikawa M."/>
            <person name="Iwata M."/>
            <person name="Karol K.G."/>
            <person name="Koehler B."/>
            <person name="Kolukisaoglu U."/>
            <person name="Kubo M."/>
            <person name="Kurata T."/>
            <person name="Lalonde S."/>
            <person name="Li K."/>
            <person name="Li Y."/>
            <person name="Litt A."/>
            <person name="Lyons E."/>
            <person name="Manning G."/>
            <person name="Maruyama T."/>
            <person name="Michael T.P."/>
            <person name="Mikami K."/>
            <person name="Miyazaki S."/>
            <person name="Morinaga S."/>
            <person name="Murata T."/>
            <person name="Mueller-Roeber B."/>
            <person name="Nelson D.R."/>
            <person name="Obara M."/>
            <person name="Oguri Y."/>
            <person name="Olmstead R.G."/>
            <person name="Onodera N."/>
            <person name="Petersen B.L."/>
            <person name="Pils B."/>
            <person name="Prigge M."/>
            <person name="Rensing S.A."/>
            <person name="Riano-Pachon D.M."/>
            <person name="Roberts A.W."/>
            <person name="Sato Y."/>
            <person name="Scheller H.V."/>
            <person name="Schulz B."/>
            <person name="Schulz C."/>
            <person name="Shakirov E.V."/>
            <person name="Shibagaki N."/>
            <person name="Shinohara N."/>
            <person name="Shippen D.E."/>
            <person name="Soerensen I."/>
            <person name="Sotooka R."/>
            <person name="Sugimoto N."/>
            <person name="Sugita M."/>
            <person name="Sumikawa N."/>
            <person name="Tanurdzic M."/>
            <person name="Theissen G."/>
            <person name="Ulvskov P."/>
            <person name="Wakazuki S."/>
            <person name="Weng J.K."/>
            <person name="Willats W.W."/>
            <person name="Wipf D."/>
            <person name="Wolf P.G."/>
            <person name="Yang L."/>
            <person name="Zimmer A.D."/>
            <person name="Zhu Q."/>
            <person name="Mitros T."/>
            <person name="Hellsten U."/>
            <person name="Loque D."/>
            <person name="Otillar R."/>
            <person name="Salamov A."/>
            <person name="Schmutz J."/>
            <person name="Shapiro H."/>
            <person name="Lindquist E."/>
            <person name="Lucas S."/>
            <person name="Rokhsar D."/>
            <person name="Grigoriev I.V."/>
        </authorList>
    </citation>
    <scope>NUCLEOTIDE SEQUENCE [LARGE SCALE GENOMIC DNA]</scope>
</reference>
<dbReference type="HOGENOM" id="CLU_967720_0_0_1"/>
<organism evidence="3">
    <name type="scientific">Selaginella moellendorffii</name>
    <name type="common">Spikemoss</name>
    <dbReference type="NCBI Taxonomy" id="88036"/>
    <lineage>
        <taxon>Eukaryota</taxon>
        <taxon>Viridiplantae</taxon>
        <taxon>Streptophyta</taxon>
        <taxon>Embryophyta</taxon>
        <taxon>Tracheophyta</taxon>
        <taxon>Lycopodiopsida</taxon>
        <taxon>Selaginellales</taxon>
        <taxon>Selaginellaceae</taxon>
        <taxon>Selaginella</taxon>
    </lineage>
</organism>
<dbReference type="KEGG" id="smo:SELMODRAFT_406028"/>
<sequence length="288" mass="32624">MTLSKSPSTLCAVEEIQKSARREHNDIGERTICSPQHWTPKVRVHQVPDEIENHTLSGSQIAATYWEHGDGHLECVTSLSFTGWWQHKKMGLKIFLFCTSRTSPISTHGSHSLELSTFGTELAFTKMNEELRALVGTSDCWDWCARNVVLGDSHVYVFGEAFASVMLCRSGKDEMLTRPSSLYRLKNASPPQSSSEPFYYHKGLFLKFVILKLKVANGVEDKEEDPIDLNPEPVDESESEDEDESEDEEAGKRTKANRKERKNKEDLELFHVCVSRQQFAPTVPMTKA</sequence>
<evidence type="ECO:0000256" key="1">
    <source>
        <dbReference type="SAM" id="MobiDB-lite"/>
    </source>
</evidence>
<evidence type="ECO:0000313" key="2">
    <source>
        <dbReference type="EMBL" id="EFJ34961.1"/>
    </source>
</evidence>
<keyword evidence="3" id="KW-1185">Reference proteome</keyword>
<dbReference type="Gramene" id="EFJ34961">
    <property type="protein sequence ID" value="EFJ34961"/>
    <property type="gene ID" value="SELMODRAFT_406028"/>
</dbReference>
<dbReference type="EMBL" id="GL377569">
    <property type="protein sequence ID" value="EFJ34961.1"/>
    <property type="molecule type" value="Genomic_DNA"/>
</dbReference>
<dbReference type="Proteomes" id="UP000001514">
    <property type="component" value="Unassembled WGS sequence"/>
</dbReference>
<accession>D8R0F4</accession>
<gene>
    <name evidence="2" type="ORF">SELMODRAFT_406028</name>
</gene>
<dbReference type="AlphaFoldDB" id="D8R0F4"/>
<feature type="region of interest" description="Disordered" evidence="1">
    <location>
        <begin position="221"/>
        <end position="262"/>
    </location>
</feature>
<name>D8R0F4_SELML</name>
<proteinExistence type="predicted"/>
<protein>
    <submittedName>
        <fullName evidence="2">Uncharacterized protein</fullName>
    </submittedName>
</protein>